<evidence type="ECO:0000313" key="1">
    <source>
        <dbReference type="EMBL" id="KAL2726132.1"/>
    </source>
</evidence>
<reference evidence="1 2" key="1">
    <citation type="journal article" date="2024" name="Ann. Entomol. Soc. Am.">
        <title>Genomic analyses of the southern and eastern yellowjacket wasps (Hymenoptera: Vespidae) reveal evolutionary signatures of social life.</title>
        <authorList>
            <person name="Catto M.A."/>
            <person name="Caine P.B."/>
            <person name="Orr S.E."/>
            <person name="Hunt B.G."/>
            <person name="Goodisman M.A.D."/>
        </authorList>
    </citation>
    <scope>NUCLEOTIDE SEQUENCE [LARGE SCALE GENOMIC DNA]</scope>
    <source>
        <strain evidence="1">232</strain>
        <tissue evidence="1">Head and thorax</tissue>
    </source>
</reference>
<protein>
    <submittedName>
        <fullName evidence="1">Uncharacterized protein</fullName>
    </submittedName>
</protein>
<proteinExistence type="predicted"/>
<name>A0ABD2AZT4_VESMC</name>
<keyword evidence="2" id="KW-1185">Reference proteome</keyword>
<accession>A0ABD2AZT4</accession>
<dbReference type="Proteomes" id="UP001607303">
    <property type="component" value="Unassembled WGS sequence"/>
</dbReference>
<sequence>MFAKTYIYNKTIFRNKMIGAVTCSVLSNDVPALSMQAPGIGQIELGLKSGINDIMKYGGKFSE</sequence>
<organism evidence="1 2">
    <name type="scientific">Vespula maculifrons</name>
    <name type="common">Eastern yellow jacket</name>
    <name type="synonym">Wasp</name>
    <dbReference type="NCBI Taxonomy" id="7453"/>
    <lineage>
        <taxon>Eukaryota</taxon>
        <taxon>Metazoa</taxon>
        <taxon>Ecdysozoa</taxon>
        <taxon>Arthropoda</taxon>
        <taxon>Hexapoda</taxon>
        <taxon>Insecta</taxon>
        <taxon>Pterygota</taxon>
        <taxon>Neoptera</taxon>
        <taxon>Endopterygota</taxon>
        <taxon>Hymenoptera</taxon>
        <taxon>Apocrita</taxon>
        <taxon>Aculeata</taxon>
        <taxon>Vespoidea</taxon>
        <taxon>Vespidae</taxon>
        <taxon>Vespinae</taxon>
        <taxon>Vespula</taxon>
    </lineage>
</organism>
<evidence type="ECO:0000313" key="2">
    <source>
        <dbReference type="Proteomes" id="UP001607303"/>
    </source>
</evidence>
<gene>
    <name evidence="1" type="ORF">V1477_017946</name>
</gene>
<dbReference type="AlphaFoldDB" id="A0ABD2AZT4"/>
<dbReference type="EMBL" id="JAYRBN010000109">
    <property type="protein sequence ID" value="KAL2726132.1"/>
    <property type="molecule type" value="Genomic_DNA"/>
</dbReference>
<comment type="caution">
    <text evidence="1">The sequence shown here is derived from an EMBL/GenBank/DDBJ whole genome shotgun (WGS) entry which is preliminary data.</text>
</comment>